<accession>A0A0W8FNS6</accession>
<gene>
    <name evidence="2" type="ORF">ASZ90_007699</name>
</gene>
<dbReference type="GO" id="GO:0016020">
    <property type="term" value="C:membrane"/>
    <property type="evidence" value="ECO:0007669"/>
    <property type="project" value="InterPro"/>
</dbReference>
<dbReference type="GO" id="GO:0008233">
    <property type="term" value="F:peptidase activity"/>
    <property type="evidence" value="ECO:0007669"/>
    <property type="project" value="InterPro"/>
</dbReference>
<organism evidence="2">
    <name type="scientific">hydrocarbon metagenome</name>
    <dbReference type="NCBI Taxonomy" id="938273"/>
    <lineage>
        <taxon>unclassified sequences</taxon>
        <taxon>metagenomes</taxon>
        <taxon>ecological metagenomes</taxon>
    </lineage>
</organism>
<dbReference type="PROSITE" id="PS50990">
    <property type="entry name" value="PEPTIDASE_C39"/>
    <property type="match status" value="1"/>
</dbReference>
<protein>
    <submittedName>
        <fullName evidence="2">Putative bacteriocin resistance protein</fullName>
    </submittedName>
</protein>
<dbReference type="AlphaFoldDB" id="A0A0W8FNS6"/>
<name>A0A0W8FNS6_9ZZZZ</name>
<dbReference type="CDD" id="cd02423">
    <property type="entry name" value="Peptidase_C39G"/>
    <property type="match status" value="1"/>
</dbReference>
<sequence length="257" mass="29227">MGALVIAAIFAIVVGFTGSVYTLREQPKSEVELPVSGPGPGYIRAYVNPLSEIKKTHIIKQGYDYSCGSAALAMILNFYLGENFTEKQVIQGLIRYGDIEQISKRQAFSLLDMKKFVNVLGYEGNGYKVDLEDLKTLNTPCIIPIKIFDYRHFVVFRGVYKGHIFLADPWRGDISFSLEEFVDKWYEKVIFIVSTKDTEKTLALLQLKEEDLVFIDEDATLQIISDPNNMAATANSEREYKRVVEVPGEFQYYRGKK</sequence>
<dbReference type="InterPro" id="IPR005074">
    <property type="entry name" value="Peptidase_C39"/>
</dbReference>
<dbReference type="Gene3D" id="3.90.70.10">
    <property type="entry name" value="Cysteine proteinases"/>
    <property type="match status" value="1"/>
</dbReference>
<reference evidence="2" key="1">
    <citation type="journal article" date="2015" name="Proc. Natl. Acad. Sci. U.S.A.">
        <title>Networks of energetic and metabolic interactions define dynamics in microbial communities.</title>
        <authorList>
            <person name="Embree M."/>
            <person name="Liu J.K."/>
            <person name="Al-Bassam M.M."/>
            <person name="Zengler K."/>
        </authorList>
    </citation>
    <scope>NUCLEOTIDE SEQUENCE</scope>
</reference>
<evidence type="ECO:0000259" key="1">
    <source>
        <dbReference type="PROSITE" id="PS50990"/>
    </source>
</evidence>
<proteinExistence type="predicted"/>
<comment type="caution">
    <text evidence="2">The sequence shown here is derived from an EMBL/GenBank/DDBJ whole genome shotgun (WGS) entry which is preliminary data.</text>
</comment>
<evidence type="ECO:0000313" key="2">
    <source>
        <dbReference type="EMBL" id="KUG22523.1"/>
    </source>
</evidence>
<dbReference type="EMBL" id="LNQE01000960">
    <property type="protein sequence ID" value="KUG22523.1"/>
    <property type="molecule type" value="Genomic_DNA"/>
</dbReference>
<dbReference type="GO" id="GO:0005524">
    <property type="term" value="F:ATP binding"/>
    <property type="evidence" value="ECO:0007669"/>
    <property type="project" value="InterPro"/>
</dbReference>
<feature type="domain" description="Peptidase C39" evidence="1">
    <location>
        <begin position="61"/>
        <end position="192"/>
    </location>
</feature>
<dbReference type="Pfam" id="PF03412">
    <property type="entry name" value="Peptidase_C39"/>
    <property type="match status" value="1"/>
</dbReference>
<dbReference type="GO" id="GO:0006508">
    <property type="term" value="P:proteolysis"/>
    <property type="evidence" value="ECO:0007669"/>
    <property type="project" value="InterPro"/>
</dbReference>